<dbReference type="SUPFAM" id="SSF48179">
    <property type="entry name" value="6-phosphogluconate dehydrogenase C-terminal domain-like"/>
    <property type="match status" value="1"/>
</dbReference>
<dbReference type="PANTHER" id="PTHR43580:SF2">
    <property type="entry name" value="CYTOKINE-LIKE NUCLEAR FACTOR N-PAC"/>
    <property type="match status" value="1"/>
</dbReference>
<evidence type="ECO:0000256" key="2">
    <source>
        <dbReference type="ARBA" id="ARBA00023027"/>
    </source>
</evidence>
<keyword evidence="1" id="KW-0560">Oxidoreductase</keyword>
<name>A0A7C2VGS8_9AQUI</name>
<comment type="caution">
    <text evidence="6">The sequence shown here is derived from an EMBL/GenBank/DDBJ whole genome shotgun (WGS) entry which is preliminary data.</text>
</comment>
<dbReference type="GO" id="GO:0050661">
    <property type="term" value="F:NADP binding"/>
    <property type="evidence" value="ECO:0007669"/>
    <property type="project" value="InterPro"/>
</dbReference>
<proteinExistence type="predicted"/>
<dbReference type="Pfam" id="PF14833">
    <property type="entry name" value="NAD_binding_11"/>
    <property type="match status" value="1"/>
</dbReference>
<dbReference type="GO" id="GO:0051287">
    <property type="term" value="F:NAD binding"/>
    <property type="evidence" value="ECO:0007669"/>
    <property type="project" value="InterPro"/>
</dbReference>
<dbReference type="EMBL" id="DSFP01000029">
    <property type="protein sequence ID" value="HEW45536.1"/>
    <property type="molecule type" value="Genomic_DNA"/>
</dbReference>
<dbReference type="Gene3D" id="3.40.50.720">
    <property type="entry name" value="NAD(P)-binding Rossmann-like Domain"/>
    <property type="match status" value="1"/>
</dbReference>
<keyword evidence="2" id="KW-0520">NAD</keyword>
<feature type="active site" evidence="3">
    <location>
        <position position="167"/>
    </location>
</feature>
<evidence type="ECO:0000259" key="5">
    <source>
        <dbReference type="Pfam" id="PF14833"/>
    </source>
</evidence>
<gene>
    <name evidence="6" type="ORF">ENO47_02535</name>
</gene>
<dbReference type="PANTHER" id="PTHR43580">
    <property type="entry name" value="OXIDOREDUCTASE GLYR1-RELATED"/>
    <property type="match status" value="1"/>
</dbReference>
<dbReference type="InterPro" id="IPR006115">
    <property type="entry name" value="6PGDH_NADP-bd"/>
</dbReference>
<evidence type="ECO:0000256" key="1">
    <source>
        <dbReference type="ARBA" id="ARBA00023002"/>
    </source>
</evidence>
<dbReference type="InterPro" id="IPR051265">
    <property type="entry name" value="HIBADH-related_NP60_sf"/>
</dbReference>
<feature type="domain" description="6-phosphogluconate dehydrogenase NADP-binding" evidence="4">
    <location>
        <begin position="2"/>
        <end position="158"/>
    </location>
</feature>
<evidence type="ECO:0000313" key="6">
    <source>
        <dbReference type="EMBL" id="HEW45536.1"/>
    </source>
</evidence>
<dbReference type="AlphaFoldDB" id="A0A7C2VGS8"/>
<organism evidence="6">
    <name type="scientific">Hydrogenobacter sp</name>
    <dbReference type="NCBI Taxonomy" id="2152829"/>
    <lineage>
        <taxon>Bacteria</taxon>
        <taxon>Pseudomonadati</taxon>
        <taxon>Aquificota</taxon>
        <taxon>Aquificia</taxon>
        <taxon>Aquificales</taxon>
        <taxon>Aquificaceae</taxon>
        <taxon>Hydrogenobacter</taxon>
    </lineage>
</organism>
<reference evidence="6" key="1">
    <citation type="journal article" date="2020" name="mSystems">
        <title>Genome- and Community-Level Interaction Insights into Carbon Utilization and Element Cycling Functions of Hydrothermarchaeota in Hydrothermal Sediment.</title>
        <authorList>
            <person name="Zhou Z."/>
            <person name="Liu Y."/>
            <person name="Xu W."/>
            <person name="Pan J."/>
            <person name="Luo Z.H."/>
            <person name="Li M."/>
        </authorList>
    </citation>
    <scope>NUCLEOTIDE SEQUENCE [LARGE SCALE GENOMIC DNA]</scope>
    <source>
        <strain evidence="6">SpSt-132</strain>
    </source>
</reference>
<accession>A0A7C2VGS8</accession>
<dbReference type="Gene3D" id="1.10.1040.10">
    <property type="entry name" value="N-(1-d-carboxylethyl)-l-norvaline Dehydrogenase, domain 2"/>
    <property type="match status" value="1"/>
</dbReference>
<dbReference type="InterPro" id="IPR015815">
    <property type="entry name" value="HIBADH-related"/>
</dbReference>
<dbReference type="Pfam" id="PF03446">
    <property type="entry name" value="NAD_binding_2"/>
    <property type="match status" value="1"/>
</dbReference>
<dbReference type="InterPro" id="IPR013328">
    <property type="entry name" value="6PGD_dom2"/>
</dbReference>
<evidence type="ECO:0000256" key="3">
    <source>
        <dbReference type="PIRSR" id="PIRSR000103-1"/>
    </source>
</evidence>
<dbReference type="GO" id="GO:0016491">
    <property type="term" value="F:oxidoreductase activity"/>
    <property type="evidence" value="ECO:0007669"/>
    <property type="project" value="UniProtKB-KW"/>
</dbReference>
<sequence>MRVGFIGLGSLGRAIAKRLMEQGVELIVWNRTKEKVLELGVPMVESPKDLLKEVDKVFVIVFDSTASEEVIFGEDGLSKGNIEGKTIIDMTTNHYAYASLAYEELKKLGAFYLDAPILGSVIPAQRGELTILVGGDEEKFEENVSLLEKFCKNIFYVGRAGDATRLKLINNMVLGGFMQVLAEAIGVGERCGFDRELLIKVLESGAGKSYLLDVKKKKLLERDYSVHFSVDLIHKDLHYAEDMVKDLGTFTFTLQNVKNAYALAKYLGMGGEDFSVLAEVYNRLTTQNPLDT</sequence>
<dbReference type="InterPro" id="IPR008927">
    <property type="entry name" value="6-PGluconate_DH-like_C_sf"/>
</dbReference>
<dbReference type="InterPro" id="IPR029154">
    <property type="entry name" value="HIBADH-like_NADP-bd"/>
</dbReference>
<feature type="domain" description="3-hydroxyisobutyrate dehydrogenase-like NAD-binding" evidence="5">
    <location>
        <begin position="161"/>
        <end position="280"/>
    </location>
</feature>
<dbReference type="PIRSF" id="PIRSF000103">
    <property type="entry name" value="HIBADH"/>
    <property type="match status" value="1"/>
</dbReference>
<dbReference type="SUPFAM" id="SSF51735">
    <property type="entry name" value="NAD(P)-binding Rossmann-fold domains"/>
    <property type="match status" value="1"/>
</dbReference>
<protein>
    <submittedName>
        <fullName evidence="6">NAD(P)-dependent oxidoreductase</fullName>
    </submittedName>
</protein>
<evidence type="ECO:0000259" key="4">
    <source>
        <dbReference type="Pfam" id="PF03446"/>
    </source>
</evidence>
<dbReference type="InterPro" id="IPR036291">
    <property type="entry name" value="NAD(P)-bd_dom_sf"/>
</dbReference>